<dbReference type="PANTHER" id="PTHR42973">
    <property type="entry name" value="BINDING OXIDOREDUCTASE, PUTATIVE (AFU_ORTHOLOGUE AFUA_1G17690)-RELATED"/>
    <property type="match status" value="1"/>
</dbReference>
<evidence type="ECO:0000256" key="5">
    <source>
        <dbReference type="ARBA" id="ARBA00023002"/>
    </source>
</evidence>
<accession>A0A3D8RS99</accession>
<dbReference type="EMBL" id="PVWQ01000007">
    <property type="protein sequence ID" value="RDW76840.1"/>
    <property type="molecule type" value="Genomic_DNA"/>
</dbReference>
<evidence type="ECO:0000313" key="7">
    <source>
        <dbReference type="EMBL" id="RDW76840.1"/>
    </source>
</evidence>
<name>A0A3D8RS99_9EURO</name>
<dbReference type="STRING" id="1810919.A0A3D8RS99"/>
<evidence type="ECO:0000313" key="8">
    <source>
        <dbReference type="Proteomes" id="UP000256690"/>
    </source>
</evidence>
<keyword evidence="5" id="KW-0560">Oxidoreductase</keyword>
<comment type="cofactor">
    <cofactor evidence="1">
        <name>FAD</name>
        <dbReference type="ChEBI" id="CHEBI:57692"/>
    </cofactor>
</comment>
<evidence type="ECO:0000256" key="2">
    <source>
        <dbReference type="ARBA" id="ARBA00005466"/>
    </source>
</evidence>
<dbReference type="Proteomes" id="UP000256690">
    <property type="component" value="Unassembled WGS sequence"/>
</dbReference>
<dbReference type="Gene3D" id="3.30.465.10">
    <property type="match status" value="1"/>
</dbReference>
<keyword evidence="4" id="KW-0274">FAD</keyword>
<proteinExistence type="inferred from homology"/>
<dbReference type="InterPro" id="IPR050416">
    <property type="entry name" value="FAD-linked_Oxidoreductase"/>
</dbReference>
<dbReference type="SUPFAM" id="SSF56176">
    <property type="entry name" value="FAD-binding/transporter-associated domain-like"/>
    <property type="match status" value="1"/>
</dbReference>
<evidence type="ECO:0000259" key="6">
    <source>
        <dbReference type="Pfam" id="PF08031"/>
    </source>
</evidence>
<feature type="domain" description="Berberine/berberine-like" evidence="6">
    <location>
        <begin position="287"/>
        <end position="329"/>
    </location>
</feature>
<protein>
    <recommendedName>
        <fullName evidence="6">Berberine/berberine-like domain-containing protein</fullName>
    </recommendedName>
</protein>
<gene>
    <name evidence="7" type="ORF">DSM5745_06832</name>
</gene>
<dbReference type="PANTHER" id="PTHR42973:SF9">
    <property type="entry name" value="FAD-BINDING PCMH-TYPE DOMAIN-CONTAINING PROTEIN-RELATED"/>
    <property type="match status" value="1"/>
</dbReference>
<dbReference type="RefSeq" id="XP_026603152.1">
    <property type="nucleotide sequence ID" value="XM_026748848.1"/>
</dbReference>
<evidence type="ECO:0000256" key="3">
    <source>
        <dbReference type="ARBA" id="ARBA00022630"/>
    </source>
</evidence>
<dbReference type="AlphaFoldDB" id="A0A3D8RS99"/>
<dbReference type="Gene3D" id="3.40.462.20">
    <property type="match status" value="1"/>
</dbReference>
<keyword evidence="8" id="KW-1185">Reference proteome</keyword>
<keyword evidence="3" id="KW-0285">Flavoprotein</keyword>
<sequence length="334" mass="37311">MGPLLGGGHSVLQGAHGFAADNLVSAKVALHDGSVVTASATENEDLFLGLRGAGHNLGIVLEVEIKAYDIHLDPWTFMTFVYNADKIEQYFKAWNHLEDTIPDPGLVVLNGYYRNLPHLDAEKPVLVMELIYQGHDTAAPTYISAYRSIGPIHEETITNIPWNTLFDTTNFGRTNRVCTPSQNWAGYVNAIAHWDAASMRESYDIFADLVAMPTYNTSTFIFESYGRKGVRDLPDEFNAVPPEERNKYIMLAAFLFWFGDDETELAVAREFGERLQVASRNGEAAHSYVNYAIGGEKLAQVYGRDGGRLEKLQDIKAKYDPHNRFGFYASLART</sequence>
<dbReference type="GO" id="GO:0016491">
    <property type="term" value="F:oxidoreductase activity"/>
    <property type="evidence" value="ECO:0007669"/>
    <property type="project" value="UniProtKB-KW"/>
</dbReference>
<dbReference type="GeneID" id="38117202"/>
<dbReference type="GO" id="GO:0050660">
    <property type="term" value="F:flavin adenine dinucleotide binding"/>
    <property type="evidence" value="ECO:0007669"/>
    <property type="project" value="InterPro"/>
</dbReference>
<dbReference type="Pfam" id="PF08031">
    <property type="entry name" value="BBE"/>
    <property type="match status" value="1"/>
</dbReference>
<comment type="caution">
    <text evidence="7">The sequence shown here is derived from an EMBL/GenBank/DDBJ whole genome shotgun (WGS) entry which is preliminary data.</text>
</comment>
<dbReference type="InterPro" id="IPR016169">
    <property type="entry name" value="FAD-bd_PCMH_sub2"/>
</dbReference>
<organism evidence="7 8">
    <name type="scientific">Aspergillus mulundensis</name>
    <dbReference type="NCBI Taxonomy" id="1810919"/>
    <lineage>
        <taxon>Eukaryota</taxon>
        <taxon>Fungi</taxon>
        <taxon>Dikarya</taxon>
        <taxon>Ascomycota</taxon>
        <taxon>Pezizomycotina</taxon>
        <taxon>Eurotiomycetes</taxon>
        <taxon>Eurotiomycetidae</taxon>
        <taxon>Eurotiales</taxon>
        <taxon>Aspergillaceae</taxon>
        <taxon>Aspergillus</taxon>
        <taxon>Aspergillus subgen. Nidulantes</taxon>
    </lineage>
</organism>
<dbReference type="OrthoDB" id="9996127at2759"/>
<dbReference type="InterPro" id="IPR012951">
    <property type="entry name" value="BBE"/>
</dbReference>
<comment type="similarity">
    <text evidence="2">Belongs to the oxygen-dependent FAD-linked oxidoreductase family.</text>
</comment>
<reference evidence="7 8" key="1">
    <citation type="journal article" date="2018" name="IMA Fungus">
        <title>IMA Genome-F 9: Draft genome sequence of Annulohypoxylon stygium, Aspergillus mulundensis, Berkeleyomyces basicola (syn. Thielaviopsis basicola), Ceratocystis smalleyi, two Cercospora beticola strains, Coleophoma cylindrospora, Fusarium fracticaudum, Phialophora cf. hyalina, and Morchella septimelata.</title>
        <authorList>
            <person name="Wingfield B.D."/>
            <person name="Bills G.F."/>
            <person name="Dong Y."/>
            <person name="Huang W."/>
            <person name="Nel W.J."/>
            <person name="Swalarsk-Parry B.S."/>
            <person name="Vaghefi N."/>
            <person name="Wilken P.M."/>
            <person name="An Z."/>
            <person name="de Beer Z.W."/>
            <person name="De Vos L."/>
            <person name="Chen L."/>
            <person name="Duong T.A."/>
            <person name="Gao Y."/>
            <person name="Hammerbacher A."/>
            <person name="Kikkert J.R."/>
            <person name="Li Y."/>
            <person name="Li H."/>
            <person name="Li K."/>
            <person name="Li Q."/>
            <person name="Liu X."/>
            <person name="Ma X."/>
            <person name="Naidoo K."/>
            <person name="Pethybridge S.J."/>
            <person name="Sun J."/>
            <person name="Steenkamp E.T."/>
            <person name="van der Nest M.A."/>
            <person name="van Wyk S."/>
            <person name="Wingfield M.J."/>
            <person name="Xiong C."/>
            <person name="Yue Q."/>
            <person name="Zhang X."/>
        </authorList>
    </citation>
    <scope>NUCLEOTIDE SEQUENCE [LARGE SCALE GENOMIC DNA]</scope>
    <source>
        <strain evidence="7 8">DSM 5745</strain>
    </source>
</reference>
<evidence type="ECO:0000256" key="1">
    <source>
        <dbReference type="ARBA" id="ARBA00001974"/>
    </source>
</evidence>
<evidence type="ECO:0000256" key="4">
    <source>
        <dbReference type="ARBA" id="ARBA00022827"/>
    </source>
</evidence>
<dbReference type="InterPro" id="IPR036318">
    <property type="entry name" value="FAD-bd_PCMH-like_sf"/>
</dbReference>